<accession>A0A2G1BPJ7</accession>
<reference evidence="2 3" key="1">
    <citation type="journal article" date="2016" name="Nat. Commun.">
        <title>Microbial interactions lead to rapid micro-scale successions on model marine particles.</title>
        <authorList>
            <person name="Datta M.S."/>
            <person name="Sliwerska E."/>
            <person name="Gore J."/>
            <person name="Polz M.F."/>
            <person name="Cordero O.X."/>
        </authorList>
    </citation>
    <scope>NUCLEOTIDE SEQUENCE [LARGE SCALE GENOMIC DNA]</scope>
    <source>
        <strain evidence="2 3">4G03</strain>
    </source>
</reference>
<dbReference type="AlphaFoldDB" id="A0A2G1BPJ7"/>
<dbReference type="SUPFAM" id="SSF53955">
    <property type="entry name" value="Lysozyme-like"/>
    <property type="match status" value="1"/>
</dbReference>
<name>A0A2G1BPJ7_9FLAO</name>
<evidence type="ECO:0000259" key="1">
    <source>
        <dbReference type="Pfam" id="PF01464"/>
    </source>
</evidence>
<dbReference type="Gene3D" id="1.10.530.10">
    <property type="match status" value="1"/>
</dbReference>
<dbReference type="InterPro" id="IPR008258">
    <property type="entry name" value="Transglycosylase_SLT_dom_1"/>
</dbReference>
<feature type="non-terminal residue" evidence="2">
    <location>
        <position position="66"/>
    </location>
</feature>
<evidence type="ECO:0000313" key="2">
    <source>
        <dbReference type="EMBL" id="PHN95779.1"/>
    </source>
</evidence>
<organism evidence="2 3">
    <name type="scientific">Tenacibaculum discolor</name>
    <dbReference type="NCBI Taxonomy" id="361581"/>
    <lineage>
        <taxon>Bacteria</taxon>
        <taxon>Pseudomonadati</taxon>
        <taxon>Bacteroidota</taxon>
        <taxon>Flavobacteriia</taxon>
        <taxon>Flavobacteriales</taxon>
        <taxon>Flavobacteriaceae</taxon>
        <taxon>Tenacibaculum</taxon>
    </lineage>
</organism>
<dbReference type="InterPro" id="IPR023346">
    <property type="entry name" value="Lysozyme-like_dom_sf"/>
</dbReference>
<feature type="domain" description="Transglycosylase SLT" evidence="1">
    <location>
        <begin position="7"/>
        <end position="57"/>
    </location>
</feature>
<comment type="caution">
    <text evidence="2">The sequence shown here is derived from an EMBL/GenBank/DDBJ whole genome shotgun (WGS) entry which is preliminary data.</text>
</comment>
<evidence type="ECO:0000313" key="3">
    <source>
        <dbReference type="Proteomes" id="UP000222163"/>
    </source>
</evidence>
<sequence>MERFHSCFVAAGAKYNLSPTLLKGVALTESSGRDYAKNVSHHLKTKTVDVGLMQINSGWFPLLESR</sequence>
<dbReference type="Proteomes" id="UP000222163">
    <property type="component" value="Unassembled WGS sequence"/>
</dbReference>
<proteinExistence type="predicted"/>
<dbReference type="Pfam" id="PF01464">
    <property type="entry name" value="SLT"/>
    <property type="match status" value="1"/>
</dbReference>
<gene>
    <name evidence="2" type="ORF">CSC81_18720</name>
</gene>
<dbReference type="EMBL" id="PDUU01001092">
    <property type="protein sequence ID" value="PHN95779.1"/>
    <property type="molecule type" value="Genomic_DNA"/>
</dbReference>
<protein>
    <recommendedName>
        <fullName evidence="1">Transglycosylase SLT domain-containing protein</fullName>
    </recommendedName>
</protein>